<keyword evidence="1" id="KW-1133">Transmembrane helix</keyword>
<dbReference type="Proteomes" id="UP000440041">
    <property type="component" value="Unassembled WGS sequence"/>
</dbReference>
<sequence>MRCCHAGYGRIDSWFSVAQYRASHMVAQTSWFITSCCTTSGHNTVLDSAMFSVSFPYGVNTHRLLVRGHRIPNRPDHTAYDTPNAMLARLCGLGIGFGALAAGWLILLIAAWRRRGKEGPIPVCHRAG</sequence>
<feature type="transmembrane region" description="Helical" evidence="1">
    <location>
        <begin position="86"/>
        <end position="112"/>
    </location>
</feature>
<dbReference type="AlphaFoldDB" id="A0A6A2W0Y4"/>
<evidence type="ECO:0000313" key="2">
    <source>
        <dbReference type="EMBL" id="KAB8296548.1"/>
    </source>
</evidence>
<proteinExistence type="predicted"/>
<reference evidence="2 3" key="1">
    <citation type="submission" date="2019-09" db="EMBL/GenBank/DDBJ databases">
        <title>Characterization of the phylogenetic diversity of two novel species belonging to the genus Bifidobacterium: Bifidobacterium cebidarum sp. nov. and Bifidobacterium leontopitheci sp. nov.</title>
        <authorList>
            <person name="Lugli G.A."/>
            <person name="Duranti S."/>
            <person name="Milani C."/>
            <person name="Turroni F."/>
            <person name="Ventura M."/>
        </authorList>
    </citation>
    <scope>NUCLEOTIDE SEQUENCE [LARGE SCALE GENOMIC DNA]</scope>
    <source>
        <strain evidence="2 3">DSM 100238</strain>
    </source>
</reference>
<dbReference type="EMBL" id="WBSO01000012">
    <property type="protein sequence ID" value="KAB8296548.1"/>
    <property type="molecule type" value="Genomic_DNA"/>
</dbReference>
<evidence type="ECO:0000313" key="3">
    <source>
        <dbReference type="Proteomes" id="UP000440041"/>
    </source>
</evidence>
<keyword evidence="1" id="KW-0812">Transmembrane</keyword>
<organism evidence="2 3">
    <name type="scientific">Bifidobacterium apri</name>
    <dbReference type="NCBI Taxonomy" id="1769423"/>
    <lineage>
        <taxon>Bacteria</taxon>
        <taxon>Bacillati</taxon>
        <taxon>Actinomycetota</taxon>
        <taxon>Actinomycetes</taxon>
        <taxon>Bifidobacteriales</taxon>
        <taxon>Bifidobacteriaceae</taxon>
        <taxon>Bifidobacterium</taxon>
    </lineage>
</organism>
<accession>A0A6A2W0Y4</accession>
<gene>
    <name evidence="2" type="ORF">DSM100238_1439</name>
</gene>
<protein>
    <submittedName>
        <fullName evidence="2">Sortase</fullName>
    </submittedName>
</protein>
<comment type="caution">
    <text evidence="2">The sequence shown here is derived from an EMBL/GenBank/DDBJ whole genome shotgun (WGS) entry which is preliminary data.</text>
</comment>
<evidence type="ECO:0000256" key="1">
    <source>
        <dbReference type="SAM" id="Phobius"/>
    </source>
</evidence>
<keyword evidence="3" id="KW-1185">Reference proteome</keyword>
<name>A0A6A2W0Y4_9BIFI</name>
<keyword evidence="1" id="KW-0472">Membrane</keyword>